<feature type="domain" description="Helicase XPB/Ssl2 N-terminal" evidence="1">
    <location>
        <begin position="316"/>
        <end position="427"/>
    </location>
</feature>
<dbReference type="OrthoDB" id="2987331at2"/>
<dbReference type="EMBL" id="RRCN01000001">
    <property type="protein sequence ID" value="RRJ67840.1"/>
    <property type="molecule type" value="Genomic_DNA"/>
</dbReference>
<dbReference type="InterPro" id="IPR032830">
    <property type="entry name" value="XPB/Ssl2_N"/>
</dbReference>
<evidence type="ECO:0000313" key="2">
    <source>
        <dbReference type="EMBL" id="RRJ67840.1"/>
    </source>
</evidence>
<dbReference type="Pfam" id="PF13625">
    <property type="entry name" value="Helicase_C_3"/>
    <property type="match status" value="1"/>
</dbReference>
<comment type="caution">
    <text evidence="2">The sequence shown here is derived from an EMBL/GenBank/DDBJ whole genome shotgun (WGS) entry which is preliminary data.</text>
</comment>
<sequence>MQPPLPSSAERALRRLFRRFAGQPFKLEQVNSAAAGDVSGAELRAAMPALLRRGDIRAVRKAWGEKLYYLPLDKLLQLQRVWRYSGLKPLAGGPASLRREAKTGLAFDLFRALTYIAGNGLKLTAKGTIHQKELGKLTGRLQLTERDVAGLGLKYPHADVYSPQLAIVLDLLQALGLIAKERAAWRLNDGALASWLALDVPAMNRVLLRHALQRYVPAEPGLAHVVLRLAAPDLQAGEWYSIEELLGTLLDQGMLADSLPKERQDWIGSWLAACAGFGWMDLGENPEDGLMFRWRIGRGELAFFPEVGSGEASGKVIVQPDFEILVPPDVPFSVRFELEACCEHVATDVMSVYRLTRASVAGAARYGRTPEEVSAFLTGHAAFVPETVLNALEQWGREIGRTSLAEVLLLRCADAEAAARIASLSALHGAVERIGPLDFIVAAGREAEVRKALEGERLAPPGRGSAETKLEYPRLTGQGSAPSDASGIGWLEETGGQGWIYQGTDLHFYEPDDELPGDEQIFPGLRELPPMWWKEQRSYHHSTARQIIAQAEAWQTMVALQIGGETLLCLPLELRGDEDWSVKVRTLPSPSGKGPDEGREMWLYPGDWRAMRLIVPEIAR</sequence>
<name>A0A3P3UBW5_9BACL</name>
<dbReference type="AlphaFoldDB" id="A0A3P3UBW5"/>
<evidence type="ECO:0000313" key="3">
    <source>
        <dbReference type="Proteomes" id="UP000267017"/>
    </source>
</evidence>
<gene>
    <name evidence="2" type="ORF">EHV15_29285</name>
</gene>
<reference evidence="2 3" key="1">
    <citation type="submission" date="2018-11" db="EMBL/GenBank/DDBJ databases">
        <title>Genome sequencing of Paenibacillus sp. KCOM 3021 (= ChDC PVNT-B20).</title>
        <authorList>
            <person name="Kook J.-K."/>
            <person name="Park S.-N."/>
            <person name="Lim Y.K."/>
        </authorList>
    </citation>
    <scope>NUCLEOTIDE SEQUENCE [LARGE SCALE GENOMIC DNA]</scope>
    <source>
        <strain evidence="2 3">KCOM 3021</strain>
    </source>
</reference>
<evidence type="ECO:0000259" key="1">
    <source>
        <dbReference type="Pfam" id="PF13625"/>
    </source>
</evidence>
<keyword evidence="3" id="KW-1185">Reference proteome</keyword>
<dbReference type="Proteomes" id="UP000267017">
    <property type="component" value="Unassembled WGS sequence"/>
</dbReference>
<proteinExistence type="predicted"/>
<protein>
    <recommendedName>
        <fullName evidence="1">Helicase XPB/Ssl2 N-terminal domain-containing protein</fullName>
    </recommendedName>
</protein>
<accession>A0A3P3UBW5</accession>
<organism evidence="2 3">
    <name type="scientific">Paenibacillus oralis</name>
    <dbReference type="NCBI Taxonomy" id="2490856"/>
    <lineage>
        <taxon>Bacteria</taxon>
        <taxon>Bacillati</taxon>
        <taxon>Bacillota</taxon>
        <taxon>Bacilli</taxon>
        <taxon>Bacillales</taxon>
        <taxon>Paenibacillaceae</taxon>
        <taxon>Paenibacillus</taxon>
    </lineage>
</organism>